<dbReference type="AlphaFoldDB" id="A0AAP8PP05"/>
<dbReference type="Proteomes" id="UP000242470">
    <property type="component" value="Unassembled WGS sequence"/>
</dbReference>
<organism evidence="1 2">
    <name type="scientific">Staphylococcus auricularis</name>
    <dbReference type="NCBI Taxonomy" id="29379"/>
    <lineage>
        <taxon>Bacteria</taxon>
        <taxon>Bacillati</taxon>
        <taxon>Bacillota</taxon>
        <taxon>Bacilli</taxon>
        <taxon>Bacillales</taxon>
        <taxon>Staphylococcaceae</taxon>
        <taxon>Staphylococcus</taxon>
    </lineage>
</organism>
<comment type="caution">
    <text evidence="1">The sequence shown here is derived from an EMBL/GenBank/DDBJ whole genome shotgun (WGS) entry which is preliminary data.</text>
</comment>
<evidence type="ECO:0000313" key="1">
    <source>
        <dbReference type="EMBL" id="PNZ67719.1"/>
    </source>
</evidence>
<reference evidence="1 2" key="1">
    <citation type="submission" date="2017-08" db="EMBL/GenBank/DDBJ databases">
        <title>Draft genome sequences of 64 type strains of genus Staph aureus.</title>
        <authorList>
            <person name="Cole K."/>
            <person name="Golubchik T."/>
            <person name="Russell J."/>
            <person name="Foster D."/>
            <person name="Llewelyn M."/>
            <person name="Wilson D."/>
            <person name="Crook D."/>
            <person name="Paul J."/>
        </authorList>
    </citation>
    <scope>NUCLEOTIDE SEQUENCE [LARGE SCALE GENOMIC DNA]</scope>
    <source>
        <strain evidence="1 2">NCTC 12101</strain>
    </source>
</reference>
<protein>
    <submittedName>
        <fullName evidence="1">Uncharacterized protein</fullName>
    </submittedName>
</protein>
<proteinExistence type="predicted"/>
<sequence length="65" mass="7737">MGPWTFHSNYSAYVVFNSDKSKYIDDILMVITKKRPDDVSSDLQLKAENMSFYERMKPEWLPRIC</sequence>
<accession>A0AAP8PP05</accession>
<dbReference type="EMBL" id="PPQW01000024">
    <property type="protein sequence ID" value="PNZ67719.1"/>
    <property type="molecule type" value="Genomic_DNA"/>
</dbReference>
<evidence type="ECO:0000313" key="2">
    <source>
        <dbReference type="Proteomes" id="UP000242470"/>
    </source>
</evidence>
<gene>
    <name evidence="1" type="ORF">CD158_05435</name>
</gene>
<name>A0AAP8PP05_9STAP</name>